<dbReference type="GO" id="GO:0005096">
    <property type="term" value="F:GTPase activator activity"/>
    <property type="evidence" value="ECO:0007669"/>
    <property type="project" value="InterPro"/>
</dbReference>
<dbReference type="InterPro" id="IPR001164">
    <property type="entry name" value="ArfGAP_dom"/>
</dbReference>
<dbReference type="PANTHER" id="PTHR45899:SF3">
    <property type="entry name" value="ARF-GAP WITH RHO-GAP DOMAIN, ANK REPEAT AND PH DOMAIN-CONTAINING PROTEIN 1"/>
    <property type="match status" value="1"/>
</dbReference>
<dbReference type="GO" id="GO:0008270">
    <property type="term" value="F:zinc ion binding"/>
    <property type="evidence" value="ECO:0007669"/>
    <property type="project" value="UniProtKB-KW"/>
</dbReference>
<feature type="domain" description="Arf-GAP" evidence="3">
    <location>
        <begin position="18"/>
        <end position="96"/>
    </location>
</feature>
<accession>A0AAD5A8F3</accession>
<keyword evidence="1" id="KW-0862">Zinc</keyword>
<dbReference type="GO" id="GO:0008360">
    <property type="term" value="P:regulation of cell shape"/>
    <property type="evidence" value="ECO:0007669"/>
    <property type="project" value="TreeGrafter"/>
</dbReference>
<organism evidence="4 5">
    <name type="scientific">Silurus asotus</name>
    <name type="common">Amur catfish</name>
    <name type="synonym">Parasilurus asotus</name>
    <dbReference type="NCBI Taxonomy" id="30991"/>
    <lineage>
        <taxon>Eukaryota</taxon>
        <taxon>Metazoa</taxon>
        <taxon>Chordata</taxon>
        <taxon>Craniata</taxon>
        <taxon>Vertebrata</taxon>
        <taxon>Euteleostomi</taxon>
        <taxon>Actinopterygii</taxon>
        <taxon>Neopterygii</taxon>
        <taxon>Teleostei</taxon>
        <taxon>Ostariophysi</taxon>
        <taxon>Siluriformes</taxon>
        <taxon>Siluridae</taxon>
        <taxon>Silurus</taxon>
    </lineage>
</organism>
<dbReference type="GO" id="GO:0005737">
    <property type="term" value="C:cytoplasm"/>
    <property type="evidence" value="ECO:0007669"/>
    <property type="project" value="TreeGrafter"/>
</dbReference>
<keyword evidence="5" id="KW-1185">Reference proteome</keyword>
<evidence type="ECO:0000259" key="3">
    <source>
        <dbReference type="PROSITE" id="PS50115"/>
    </source>
</evidence>
<dbReference type="EMBL" id="MU565380">
    <property type="protein sequence ID" value="KAI5611522.1"/>
    <property type="molecule type" value="Genomic_DNA"/>
</dbReference>
<reference evidence="4" key="1">
    <citation type="submission" date="2018-07" db="EMBL/GenBank/DDBJ databases">
        <title>Comparative genomics of catfishes provides insights into carnivory and benthic adaptation.</title>
        <authorList>
            <person name="Zhang Y."/>
            <person name="Wang D."/>
            <person name="Peng Z."/>
            <person name="Zheng S."/>
            <person name="Shao F."/>
            <person name="Tao W."/>
        </authorList>
    </citation>
    <scope>NUCLEOTIDE SEQUENCE</scope>
    <source>
        <strain evidence="4">Chongqing</strain>
    </source>
</reference>
<evidence type="ECO:0000313" key="5">
    <source>
        <dbReference type="Proteomes" id="UP001205998"/>
    </source>
</evidence>
<dbReference type="Gene3D" id="1.10.220.150">
    <property type="entry name" value="Arf GTPase activating protein"/>
    <property type="match status" value="1"/>
</dbReference>
<dbReference type="PRINTS" id="PR00405">
    <property type="entry name" value="REVINTRACTNG"/>
</dbReference>
<dbReference type="InterPro" id="IPR037278">
    <property type="entry name" value="ARFGAP/RecO"/>
</dbReference>
<keyword evidence="1" id="KW-0863">Zinc-finger</keyword>
<name>A0AAD5A8F3_SILAS</name>
<dbReference type="InterPro" id="IPR052227">
    <property type="entry name" value="Arf-Rho-GAP_ANK-PH_domain"/>
</dbReference>
<evidence type="ECO:0000256" key="1">
    <source>
        <dbReference type="PROSITE-ProRule" id="PRU00288"/>
    </source>
</evidence>
<dbReference type="PROSITE" id="PS50003">
    <property type="entry name" value="PH_DOMAIN"/>
    <property type="match status" value="1"/>
</dbReference>
<dbReference type="InterPro" id="IPR038508">
    <property type="entry name" value="ArfGAP_dom_sf"/>
</dbReference>
<feature type="domain" description="PH" evidence="2">
    <location>
        <begin position="1"/>
        <end position="21"/>
    </location>
</feature>
<protein>
    <submittedName>
        <fullName evidence="4">Arf-GAP with Rho-GAP domain, ANK repeat and PH domain-containing protein 1</fullName>
    </submittedName>
</protein>
<sequence>FVAESDNQKDQWVEAMRNSIAEALSNYEVAEKIWAESANQKCADCSAIKPEWAAINLGVVFCKRCAGEHRSLGPSVSKVRSLKMDKKVWTDELIQV</sequence>
<evidence type="ECO:0000259" key="2">
    <source>
        <dbReference type="PROSITE" id="PS50003"/>
    </source>
</evidence>
<dbReference type="Proteomes" id="UP001205998">
    <property type="component" value="Unassembled WGS sequence"/>
</dbReference>
<dbReference type="InterPro" id="IPR001849">
    <property type="entry name" value="PH_domain"/>
</dbReference>
<dbReference type="SMART" id="SM00105">
    <property type="entry name" value="ArfGap"/>
    <property type="match status" value="1"/>
</dbReference>
<dbReference type="PANTHER" id="PTHR45899">
    <property type="entry name" value="RHO GTPASE ACTIVATING PROTEIN AT 15B, ISOFORM C"/>
    <property type="match status" value="1"/>
</dbReference>
<feature type="non-terminal residue" evidence="4">
    <location>
        <position position="96"/>
    </location>
</feature>
<dbReference type="SUPFAM" id="SSF57863">
    <property type="entry name" value="ArfGap/RecO-like zinc finger"/>
    <property type="match status" value="1"/>
</dbReference>
<dbReference type="AlphaFoldDB" id="A0AAD5A8F3"/>
<evidence type="ECO:0000313" key="4">
    <source>
        <dbReference type="EMBL" id="KAI5611522.1"/>
    </source>
</evidence>
<comment type="caution">
    <text evidence="4">The sequence shown here is derived from an EMBL/GenBank/DDBJ whole genome shotgun (WGS) entry which is preliminary data.</text>
</comment>
<gene>
    <name evidence="4" type="ORF">C0J50_11808</name>
</gene>
<dbReference type="Pfam" id="PF01412">
    <property type="entry name" value="ArfGap"/>
    <property type="match status" value="1"/>
</dbReference>
<dbReference type="PROSITE" id="PS50115">
    <property type="entry name" value="ARFGAP"/>
    <property type="match status" value="1"/>
</dbReference>
<proteinExistence type="predicted"/>
<dbReference type="GO" id="GO:0005547">
    <property type="term" value="F:phosphatidylinositol-3,4,5-trisphosphate binding"/>
    <property type="evidence" value="ECO:0007669"/>
    <property type="project" value="TreeGrafter"/>
</dbReference>
<keyword evidence="1" id="KW-0479">Metal-binding</keyword>